<dbReference type="PANTHER" id="PTHR37540:SF5">
    <property type="entry name" value="TRANSCRIPTION FACTOR DOMAIN-CONTAINING PROTEIN"/>
    <property type="match status" value="1"/>
</dbReference>
<dbReference type="Pfam" id="PF11951">
    <property type="entry name" value="Fungal_trans_2"/>
    <property type="match status" value="1"/>
</dbReference>
<dbReference type="AlphaFoldDB" id="A0A9W9RR91"/>
<sequence>MDNLEWNAGVAETPTLDAHTTTRSLQGQRMMARKRTGFKPSPAQDLKFINLSHPDDLNQQHEVRTEIRRHVMKDIGQRRRRPRPKETSWRATQTSSSESRDFEISQPHGTNTSTISPRYNLTTVAQFPIEADTRTLELMHFLVTAPGYQPLKSIWIEIALCDSGAFHVTLGNAAHALYQISGDDRVKSSEALSHFGVSTRILRHRLNNHTESTSKGVIANILGHICLAIRSDNWDGWSIHMNGLGLIANARGGFADLGDQMTLLILLYDLAGSMAFDSNPRFELPPQLVGISHRYARQPAPRLQALLIQPMSAAFLHAGQALIMVSSIADVINMNSRSASFWKKDLDAIRLIGPCIHFLLSMPRPPSDFMNISDSEDLVVREVVRLTCLLLMSKLKESFAFPPNEQELLHARLADFFTKHVEILGKKYIELKVWALVTLALLRYHDGKDVYVQQMNREMLAMNKMTPSEFIDIARDIIWIDFLMSPFSEDLAADMNPFV</sequence>
<organism evidence="2 3">
    <name type="scientific">Penicillium cataractarum</name>
    <dbReference type="NCBI Taxonomy" id="2100454"/>
    <lineage>
        <taxon>Eukaryota</taxon>
        <taxon>Fungi</taxon>
        <taxon>Dikarya</taxon>
        <taxon>Ascomycota</taxon>
        <taxon>Pezizomycotina</taxon>
        <taxon>Eurotiomycetes</taxon>
        <taxon>Eurotiomycetidae</taxon>
        <taxon>Eurotiales</taxon>
        <taxon>Aspergillaceae</taxon>
        <taxon>Penicillium</taxon>
    </lineage>
</organism>
<protein>
    <recommendedName>
        <fullName evidence="4">Transcription factor domain-containing protein</fullName>
    </recommendedName>
</protein>
<gene>
    <name evidence="2" type="ORF">N7496_010429</name>
</gene>
<evidence type="ECO:0008006" key="4">
    <source>
        <dbReference type="Google" id="ProtNLM"/>
    </source>
</evidence>
<accession>A0A9W9RR91</accession>
<reference evidence="2" key="2">
    <citation type="journal article" date="2023" name="IMA Fungus">
        <title>Comparative genomic study of the Penicillium genus elucidates a diverse pangenome and 15 lateral gene transfer events.</title>
        <authorList>
            <person name="Petersen C."/>
            <person name="Sorensen T."/>
            <person name="Nielsen M.R."/>
            <person name="Sondergaard T.E."/>
            <person name="Sorensen J.L."/>
            <person name="Fitzpatrick D.A."/>
            <person name="Frisvad J.C."/>
            <person name="Nielsen K.L."/>
        </authorList>
    </citation>
    <scope>NUCLEOTIDE SEQUENCE</scope>
    <source>
        <strain evidence="2">IBT 29864</strain>
    </source>
</reference>
<name>A0A9W9RR91_9EURO</name>
<evidence type="ECO:0000313" key="3">
    <source>
        <dbReference type="Proteomes" id="UP001147782"/>
    </source>
</evidence>
<dbReference type="RefSeq" id="XP_056552342.1">
    <property type="nucleotide sequence ID" value="XM_056703342.1"/>
</dbReference>
<dbReference type="GeneID" id="81442521"/>
<dbReference type="Proteomes" id="UP001147782">
    <property type="component" value="Unassembled WGS sequence"/>
</dbReference>
<feature type="region of interest" description="Disordered" evidence="1">
    <location>
        <begin position="70"/>
        <end position="116"/>
    </location>
</feature>
<dbReference type="PANTHER" id="PTHR37540">
    <property type="entry name" value="TRANSCRIPTION FACTOR (ACR-2), PUTATIVE-RELATED-RELATED"/>
    <property type="match status" value="1"/>
</dbReference>
<dbReference type="OrthoDB" id="3469225at2759"/>
<evidence type="ECO:0000313" key="2">
    <source>
        <dbReference type="EMBL" id="KAJ5364716.1"/>
    </source>
</evidence>
<dbReference type="EMBL" id="JAPZBS010000008">
    <property type="protein sequence ID" value="KAJ5364716.1"/>
    <property type="molecule type" value="Genomic_DNA"/>
</dbReference>
<proteinExistence type="predicted"/>
<feature type="compositionally biased region" description="Polar residues" evidence="1">
    <location>
        <begin position="107"/>
        <end position="116"/>
    </location>
</feature>
<comment type="caution">
    <text evidence="2">The sequence shown here is derived from an EMBL/GenBank/DDBJ whole genome shotgun (WGS) entry which is preliminary data.</text>
</comment>
<reference evidence="2" key="1">
    <citation type="submission" date="2022-11" db="EMBL/GenBank/DDBJ databases">
        <authorList>
            <person name="Petersen C."/>
        </authorList>
    </citation>
    <scope>NUCLEOTIDE SEQUENCE</scope>
    <source>
        <strain evidence="2">IBT 29864</strain>
    </source>
</reference>
<evidence type="ECO:0000256" key="1">
    <source>
        <dbReference type="SAM" id="MobiDB-lite"/>
    </source>
</evidence>
<keyword evidence="3" id="KW-1185">Reference proteome</keyword>
<dbReference type="InterPro" id="IPR021858">
    <property type="entry name" value="Fun_TF"/>
</dbReference>